<comment type="function">
    <text evidence="9">Catalyzes quinol oxidation with the concomitant reduction of oxygen to water.</text>
</comment>
<dbReference type="GO" id="GO:0009486">
    <property type="term" value="F:cytochrome bo3 ubiquinol oxidase activity"/>
    <property type="evidence" value="ECO:0007669"/>
    <property type="project" value="TreeGrafter"/>
</dbReference>
<dbReference type="AlphaFoldDB" id="A0A1H2T5M1"/>
<dbReference type="InterPro" id="IPR014250">
    <property type="entry name" value="QoxD"/>
</dbReference>
<dbReference type="Pfam" id="PF03626">
    <property type="entry name" value="COX4_pro"/>
    <property type="match status" value="1"/>
</dbReference>
<dbReference type="EMBL" id="FNNC01000002">
    <property type="protein sequence ID" value="SDW39138.1"/>
    <property type="molecule type" value="Genomic_DNA"/>
</dbReference>
<dbReference type="GO" id="GO:0042773">
    <property type="term" value="P:ATP synthesis coupled electron transport"/>
    <property type="evidence" value="ECO:0007669"/>
    <property type="project" value="UniProtKB-UniRule"/>
</dbReference>
<evidence type="ECO:0000256" key="3">
    <source>
        <dbReference type="ARBA" id="ARBA00008079"/>
    </source>
</evidence>
<feature type="transmembrane region" description="Helical" evidence="9">
    <location>
        <begin position="12"/>
        <end position="35"/>
    </location>
</feature>
<name>A0A1H2T5M1_9BACI</name>
<keyword evidence="11" id="KW-1185">Reference proteome</keyword>
<dbReference type="EC" id="1.10.3.-" evidence="9"/>
<keyword evidence="8 9" id="KW-0472">Membrane</keyword>
<evidence type="ECO:0000256" key="6">
    <source>
        <dbReference type="ARBA" id="ARBA00022989"/>
    </source>
</evidence>
<evidence type="ECO:0000313" key="11">
    <source>
        <dbReference type="Proteomes" id="UP000199488"/>
    </source>
</evidence>
<sequence length="116" mass="12585">MSEHTEHSESSIPVKHIIGFIASIVLTLVAAYTTVMSGLPVPWIIAIIMILAVIQAVLQLVMFMHIAEKNPIPQYGNILFGFFIAAVVIAGSIWVMSFGMSDMDMNGGSGEEHSDH</sequence>
<dbReference type="GO" id="GO:0005886">
    <property type="term" value="C:plasma membrane"/>
    <property type="evidence" value="ECO:0007669"/>
    <property type="project" value="UniProtKB-SubCell"/>
</dbReference>
<evidence type="ECO:0000256" key="2">
    <source>
        <dbReference type="ARBA" id="ARBA00004651"/>
    </source>
</evidence>
<comment type="catalytic activity">
    <reaction evidence="1 9">
        <text>2 a quinol + O2 = 2 a quinone + 2 H2O</text>
        <dbReference type="Rhea" id="RHEA:55376"/>
        <dbReference type="ChEBI" id="CHEBI:15377"/>
        <dbReference type="ChEBI" id="CHEBI:15379"/>
        <dbReference type="ChEBI" id="CHEBI:24646"/>
        <dbReference type="ChEBI" id="CHEBI:132124"/>
    </reaction>
</comment>
<feature type="transmembrane region" description="Helical" evidence="9">
    <location>
        <begin position="75"/>
        <end position="96"/>
    </location>
</feature>
<dbReference type="GO" id="GO:0019646">
    <property type="term" value="P:aerobic electron transport chain"/>
    <property type="evidence" value="ECO:0007669"/>
    <property type="project" value="TreeGrafter"/>
</dbReference>
<evidence type="ECO:0000256" key="8">
    <source>
        <dbReference type="ARBA" id="ARBA00023136"/>
    </source>
</evidence>
<feature type="transmembrane region" description="Helical" evidence="9">
    <location>
        <begin position="41"/>
        <end position="63"/>
    </location>
</feature>
<dbReference type="RefSeq" id="WP_091612563.1">
    <property type="nucleotide sequence ID" value="NZ_FNNC01000002.1"/>
</dbReference>
<evidence type="ECO:0000256" key="7">
    <source>
        <dbReference type="ARBA" id="ARBA00023002"/>
    </source>
</evidence>
<evidence type="ECO:0000256" key="9">
    <source>
        <dbReference type="RuleBase" id="RU367153"/>
    </source>
</evidence>
<organism evidence="10 11">
    <name type="scientific">Marinococcus luteus</name>
    <dbReference type="NCBI Taxonomy" id="1122204"/>
    <lineage>
        <taxon>Bacteria</taxon>
        <taxon>Bacillati</taxon>
        <taxon>Bacillota</taxon>
        <taxon>Bacilli</taxon>
        <taxon>Bacillales</taxon>
        <taxon>Bacillaceae</taxon>
        <taxon>Marinococcus</taxon>
    </lineage>
</organism>
<gene>
    <name evidence="10" type="ORF">SAMN05421781_1254</name>
</gene>
<protein>
    <recommendedName>
        <fullName evidence="9">Quinol oxidase subunit 4</fullName>
        <ecNumber evidence="9">1.10.3.-</ecNumber>
    </recommendedName>
</protein>
<keyword evidence="5 9" id="KW-0812">Transmembrane</keyword>
<dbReference type="GO" id="GO:0009319">
    <property type="term" value="C:cytochrome o ubiquinol oxidase complex"/>
    <property type="evidence" value="ECO:0007669"/>
    <property type="project" value="TreeGrafter"/>
</dbReference>
<evidence type="ECO:0000256" key="1">
    <source>
        <dbReference type="ARBA" id="ARBA00000725"/>
    </source>
</evidence>
<comment type="subcellular location">
    <subcellularLocation>
        <location evidence="2 9">Cell membrane</location>
        <topology evidence="2 9">Multi-pass membrane protein</topology>
    </subcellularLocation>
</comment>
<evidence type="ECO:0000256" key="4">
    <source>
        <dbReference type="ARBA" id="ARBA00022475"/>
    </source>
</evidence>
<reference evidence="10 11" key="1">
    <citation type="submission" date="2016-10" db="EMBL/GenBank/DDBJ databases">
        <authorList>
            <person name="de Groot N.N."/>
        </authorList>
    </citation>
    <scope>NUCLEOTIDE SEQUENCE [LARGE SCALE GENOMIC DNA]</scope>
    <source>
        <strain evidence="10 11">DSM 23126</strain>
    </source>
</reference>
<accession>A0A1H2T5M1</accession>
<evidence type="ECO:0000256" key="5">
    <source>
        <dbReference type="ARBA" id="ARBA00022692"/>
    </source>
</evidence>
<keyword evidence="7 9" id="KW-0560">Oxidoreductase</keyword>
<comment type="similarity">
    <text evidence="3 9">Belongs to the cytochrome c oxidase bacterial subunit 4 family.</text>
</comment>
<dbReference type="Proteomes" id="UP000199488">
    <property type="component" value="Unassembled WGS sequence"/>
</dbReference>
<dbReference type="NCBIfam" id="TIGR02901">
    <property type="entry name" value="QoxD"/>
    <property type="match status" value="1"/>
</dbReference>
<keyword evidence="4 9" id="KW-1003">Cell membrane</keyword>
<evidence type="ECO:0000313" key="10">
    <source>
        <dbReference type="EMBL" id="SDW39138.1"/>
    </source>
</evidence>
<dbReference type="InterPro" id="IPR005171">
    <property type="entry name" value="Cyt_c_oxidase_su4_prok"/>
</dbReference>
<dbReference type="PANTHER" id="PTHR36835:SF1">
    <property type="entry name" value="CYTOCHROME BO(3) UBIQUINOL OXIDASE SUBUNIT 4"/>
    <property type="match status" value="1"/>
</dbReference>
<dbReference type="OrthoDB" id="2361460at2"/>
<proteinExistence type="inferred from homology"/>
<dbReference type="GO" id="GO:0015990">
    <property type="term" value="P:electron transport coupled proton transport"/>
    <property type="evidence" value="ECO:0007669"/>
    <property type="project" value="TreeGrafter"/>
</dbReference>
<dbReference type="PANTHER" id="PTHR36835">
    <property type="entry name" value="CYTOCHROME BO(3) UBIQUINOL OXIDASE SUBUNIT 4"/>
    <property type="match status" value="1"/>
</dbReference>
<dbReference type="GO" id="GO:0015078">
    <property type="term" value="F:proton transmembrane transporter activity"/>
    <property type="evidence" value="ECO:0007669"/>
    <property type="project" value="TreeGrafter"/>
</dbReference>
<dbReference type="STRING" id="1122204.SAMN05421781_1254"/>
<dbReference type="InterPro" id="IPR050968">
    <property type="entry name" value="Cytochrome_c_oxidase_bac_sub4"/>
</dbReference>
<dbReference type="GO" id="GO:0016682">
    <property type="term" value="F:oxidoreductase activity, acting on diphenols and related substances as donors, oxygen as acceptor"/>
    <property type="evidence" value="ECO:0007669"/>
    <property type="project" value="UniProtKB-UniRule"/>
</dbReference>
<keyword evidence="6 9" id="KW-1133">Transmembrane helix</keyword>